<keyword evidence="9" id="KW-1185">Reference proteome</keyword>
<accession>A0A8S1HVL8</accession>
<keyword evidence="4" id="KW-0804">Transcription</keyword>
<evidence type="ECO:0000256" key="4">
    <source>
        <dbReference type="ARBA" id="ARBA00023163"/>
    </source>
</evidence>
<dbReference type="EMBL" id="CAJGYM010000215">
    <property type="protein sequence ID" value="CAD6199909.1"/>
    <property type="molecule type" value="Genomic_DNA"/>
</dbReference>
<keyword evidence="3" id="KW-0805">Transcription regulation</keyword>
<dbReference type="FunFam" id="1.10.287.190:FF:000001">
    <property type="entry name" value="Transcription initiation factor IIA subunit 2"/>
    <property type="match status" value="1"/>
</dbReference>
<gene>
    <name evidence="8" type="ORF">CAUJ_LOCUS15808</name>
</gene>
<dbReference type="OrthoDB" id="586585at2759"/>
<dbReference type="Gene3D" id="2.30.18.10">
    <property type="entry name" value="Transcription factor IIA (TFIIA), beta-barrel domain"/>
    <property type="match status" value="1"/>
</dbReference>
<proteinExistence type="inferred from homology"/>
<dbReference type="Proteomes" id="UP000835052">
    <property type="component" value="Unassembled WGS sequence"/>
</dbReference>
<feature type="domain" description="Transcription initiation factor IIA gamma subunit C-terminal" evidence="7">
    <location>
        <begin position="62"/>
        <end position="104"/>
    </location>
</feature>
<dbReference type="AlphaFoldDB" id="A0A8S1HVL8"/>
<evidence type="ECO:0000256" key="2">
    <source>
        <dbReference type="ARBA" id="ARBA00007675"/>
    </source>
</evidence>
<evidence type="ECO:0000259" key="7">
    <source>
        <dbReference type="Pfam" id="PF02751"/>
    </source>
</evidence>
<dbReference type="GO" id="GO:0006367">
    <property type="term" value="P:transcription initiation at RNA polymerase II promoter"/>
    <property type="evidence" value="ECO:0007669"/>
    <property type="project" value="InterPro"/>
</dbReference>
<sequence length="135" mass="14945">MAAYAMYRNTTLGVALDQTLEDMIAEGLVPKQLASKVLTQFDKSINKMLSRLAKEKMHFRAGKLITYRYCDNVWTFILDEVEIRDPHRSFDTALSKLKIVACDGRPAGMLGTAPLARGSTASRACLAVENNSDSD</sequence>
<dbReference type="InterPro" id="IPR003194">
    <property type="entry name" value="TFIIA_gsu"/>
</dbReference>
<comment type="caution">
    <text evidence="8">The sequence shown here is derived from an EMBL/GenBank/DDBJ whole genome shotgun (WGS) entry which is preliminary data.</text>
</comment>
<evidence type="ECO:0000256" key="5">
    <source>
        <dbReference type="ARBA" id="ARBA00023242"/>
    </source>
</evidence>
<dbReference type="Gene3D" id="1.10.287.190">
    <property type="entry name" value="Transcription factor IIA gamma subunit, alpha-helical domain"/>
    <property type="match status" value="1"/>
</dbReference>
<comment type="subcellular location">
    <subcellularLocation>
        <location evidence="1">Nucleus</location>
    </subcellularLocation>
</comment>
<comment type="similarity">
    <text evidence="2">Belongs to the TFIIA subunit 2 family.</text>
</comment>
<evidence type="ECO:0000256" key="3">
    <source>
        <dbReference type="ARBA" id="ARBA00023015"/>
    </source>
</evidence>
<name>A0A8S1HVL8_9PELO</name>
<protein>
    <recommendedName>
        <fullName evidence="10">Transcription initiation factor IIA subunit 2</fullName>
    </recommendedName>
</protein>
<dbReference type="Pfam" id="PF02751">
    <property type="entry name" value="TFIIA_gamma_C"/>
    <property type="match status" value="1"/>
</dbReference>
<dbReference type="InterPro" id="IPR009088">
    <property type="entry name" value="TFIIA_b-brl"/>
</dbReference>
<dbReference type="PANTHER" id="PTHR10966">
    <property type="entry name" value="TRANSCRIPTION INITIATION FACTOR IIA SUBUNIT 2"/>
    <property type="match status" value="1"/>
</dbReference>
<feature type="domain" description="Transcription initiation factor IIA gamma subunit N-terminal" evidence="6">
    <location>
        <begin position="4"/>
        <end position="49"/>
    </location>
</feature>
<dbReference type="InterPro" id="IPR009083">
    <property type="entry name" value="TFIIA_a-hlx"/>
</dbReference>
<dbReference type="GO" id="GO:0005672">
    <property type="term" value="C:transcription factor TFIIA complex"/>
    <property type="evidence" value="ECO:0007669"/>
    <property type="project" value="InterPro"/>
</dbReference>
<evidence type="ECO:0000313" key="9">
    <source>
        <dbReference type="Proteomes" id="UP000835052"/>
    </source>
</evidence>
<dbReference type="Pfam" id="PF02268">
    <property type="entry name" value="TFIIA_gamma_N"/>
    <property type="match status" value="1"/>
</dbReference>
<dbReference type="CDD" id="cd10014">
    <property type="entry name" value="TFIIA_gamma_C"/>
    <property type="match status" value="1"/>
</dbReference>
<reference evidence="8" key="1">
    <citation type="submission" date="2020-10" db="EMBL/GenBank/DDBJ databases">
        <authorList>
            <person name="Kikuchi T."/>
        </authorList>
    </citation>
    <scope>NUCLEOTIDE SEQUENCE</scope>
    <source>
        <strain evidence="8">NKZ352</strain>
    </source>
</reference>
<evidence type="ECO:0000256" key="1">
    <source>
        <dbReference type="ARBA" id="ARBA00004123"/>
    </source>
</evidence>
<evidence type="ECO:0000259" key="6">
    <source>
        <dbReference type="Pfam" id="PF02268"/>
    </source>
</evidence>
<dbReference type="SUPFAM" id="SSF50784">
    <property type="entry name" value="Transcription factor IIA (TFIIA), beta-barrel domain"/>
    <property type="match status" value="1"/>
</dbReference>
<organism evidence="8 9">
    <name type="scientific">Caenorhabditis auriculariae</name>
    <dbReference type="NCBI Taxonomy" id="2777116"/>
    <lineage>
        <taxon>Eukaryota</taxon>
        <taxon>Metazoa</taxon>
        <taxon>Ecdysozoa</taxon>
        <taxon>Nematoda</taxon>
        <taxon>Chromadorea</taxon>
        <taxon>Rhabditida</taxon>
        <taxon>Rhabditina</taxon>
        <taxon>Rhabditomorpha</taxon>
        <taxon>Rhabditoidea</taxon>
        <taxon>Rhabditidae</taxon>
        <taxon>Peloderinae</taxon>
        <taxon>Caenorhabditis</taxon>
    </lineage>
</organism>
<dbReference type="SUPFAM" id="SSF47396">
    <property type="entry name" value="Transcription factor IIA (TFIIA), alpha-helical domain"/>
    <property type="match status" value="1"/>
</dbReference>
<dbReference type="InterPro" id="IPR015872">
    <property type="entry name" value="TFIIA_gsu_N"/>
</dbReference>
<dbReference type="CDD" id="cd10145">
    <property type="entry name" value="TFIIA_gamma_N"/>
    <property type="match status" value="1"/>
</dbReference>
<keyword evidence="5" id="KW-0539">Nucleus</keyword>
<evidence type="ECO:0000313" key="8">
    <source>
        <dbReference type="EMBL" id="CAD6199909.1"/>
    </source>
</evidence>
<evidence type="ECO:0008006" key="10">
    <source>
        <dbReference type="Google" id="ProtNLM"/>
    </source>
</evidence>
<dbReference type="InterPro" id="IPR015871">
    <property type="entry name" value="TFIIA_gsu_C"/>
</dbReference>